<dbReference type="WBParaSite" id="snap_masked-unitig_16878-processed-gene-0.0-mRNA-1">
    <property type="protein sequence ID" value="snap_masked-unitig_16878-processed-gene-0.0-mRNA-1"/>
    <property type="gene ID" value="snap_masked-unitig_16878-processed-gene-0.0"/>
</dbReference>
<evidence type="ECO:0000256" key="2">
    <source>
        <dbReference type="SAM" id="MobiDB-lite"/>
    </source>
</evidence>
<reference evidence="4" key="1">
    <citation type="submission" date="2016-11" db="UniProtKB">
        <authorList>
            <consortium name="WormBaseParasite"/>
        </authorList>
    </citation>
    <scope>IDENTIFICATION</scope>
</reference>
<sequence>PSEETRGPGQPAPCRLQQPRAAAATRFRLGLSDSDVCPDCGARDTEQQHPVWLPKRVRGPRPASKMPFWRRENDQYKRLQTIEQQPSFGGAGHQRDPAVVFFPRCPCLFRDRHDVRDSPLGGCTGAPASTWEATQRSRAPLPPGDYRANSTTSPPQLESGVSSGSEKLVGSGDAGAFTMPAKKSRNSFLRSSGGVTDADSVPRAFCTAWPSLPECACLMVGSLCQTGCDFCACRISGTVLLAQSKRKQTRASCMFRPAKNESLKLSFQNALAMSDVDSLEKEISEFHINRDLISGTFVAQSPVHRPSHPLTYSDRIYVLVRSKTGEQIGDVQYLEKPTIEEDLVKLKDEDRENDELISSTCEFLRHGIDINRLARTERELVSGLADAGAIDSFLPIIIYVIDSNSGITIAIEEEKGRARLLKLQRLGYISRTKPETHATSSFASRVGEVRRFRRKKELMIKKNKLDPEALKEMENSKWVRRFEEVKTRILKINFENLIVSSGGGLRRIQSEILTLFMDKATNIKESNLRKKKALYQIKSLEQEIHQQSKSIVRKNRDELLRQAGLFFAEKKAAHSRRSSVSKENLVDCLITSLNGGSKTSTGSSSKKSRHRNSWSKKSMKLTEKERSDIKALYPRVARLHLLTMDVTSKYKFRGFRIDTEGKLRSAAQCDIAFEHPNLVHVVGVRLHKTRPEENWYTVEIYMELTALRRLDSDAALQPARKTALGRSAYGLRRLCSFFTPARLVHQDVALSNVWV</sequence>
<evidence type="ECO:0000313" key="4">
    <source>
        <dbReference type="WBParaSite" id="snap_masked-unitig_16878-processed-gene-0.0-mRNA-1"/>
    </source>
</evidence>
<feature type="region of interest" description="Disordered" evidence="2">
    <location>
        <begin position="118"/>
        <end position="176"/>
    </location>
</feature>
<feature type="coiled-coil region" evidence="1">
    <location>
        <begin position="523"/>
        <end position="557"/>
    </location>
</feature>
<feature type="region of interest" description="Disordered" evidence="2">
    <location>
        <begin position="1"/>
        <end position="21"/>
    </location>
</feature>
<feature type="region of interest" description="Disordered" evidence="2">
    <location>
        <begin position="596"/>
        <end position="622"/>
    </location>
</feature>
<keyword evidence="1" id="KW-0175">Coiled coil</keyword>
<name>A0A1I8JN19_9PLAT</name>
<feature type="compositionally biased region" description="Polar residues" evidence="2">
    <location>
        <begin position="148"/>
        <end position="165"/>
    </location>
</feature>
<keyword evidence="3" id="KW-1185">Reference proteome</keyword>
<feature type="compositionally biased region" description="Low complexity" evidence="2">
    <location>
        <begin position="596"/>
        <end position="605"/>
    </location>
</feature>
<evidence type="ECO:0000313" key="3">
    <source>
        <dbReference type="Proteomes" id="UP000095280"/>
    </source>
</evidence>
<organism evidence="3 4">
    <name type="scientific">Macrostomum lignano</name>
    <dbReference type="NCBI Taxonomy" id="282301"/>
    <lineage>
        <taxon>Eukaryota</taxon>
        <taxon>Metazoa</taxon>
        <taxon>Spiralia</taxon>
        <taxon>Lophotrochozoa</taxon>
        <taxon>Platyhelminthes</taxon>
        <taxon>Rhabditophora</taxon>
        <taxon>Macrostomorpha</taxon>
        <taxon>Macrostomida</taxon>
        <taxon>Macrostomidae</taxon>
        <taxon>Macrostomum</taxon>
    </lineage>
</organism>
<accession>A0A1I8JN19</accession>
<feature type="compositionally biased region" description="Basic residues" evidence="2">
    <location>
        <begin position="606"/>
        <end position="619"/>
    </location>
</feature>
<proteinExistence type="predicted"/>
<protein>
    <submittedName>
        <fullName evidence="4">Protein kinase domain-containing protein</fullName>
    </submittedName>
</protein>
<evidence type="ECO:0000256" key="1">
    <source>
        <dbReference type="SAM" id="Coils"/>
    </source>
</evidence>
<dbReference type="AlphaFoldDB" id="A0A1I8JN19"/>
<dbReference type="Proteomes" id="UP000095280">
    <property type="component" value="Unplaced"/>
</dbReference>